<dbReference type="EMBL" id="CAEZUX010000175">
    <property type="protein sequence ID" value="CAB4622577.1"/>
    <property type="molecule type" value="Genomic_DNA"/>
</dbReference>
<gene>
    <name evidence="1" type="ORF">UFOPK1874_01152</name>
</gene>
<dbReference type="AlphaFoldDB" id="A0A6J6IDM0"/>
<proteinExistence type="predicted"/>
<reference evidence="1" key="1">
    <citation type="submission" date="2020-05" db="EMBL/GenBank/DDBJ databases">
        <authorList>
            <person name="Chiriac C."/>
            <person name="Salcher M."/>
            <person name="Ghai R."/>
            <person name="Kavagutti S V."/>
        </authorList>
    </citation>
    <scope>NUCLEOTIDE SEQUENCE</scope>
</reference>
<organism evidence="1">
    <name type="scientific">freshwater metagenome</name>
    <dbReference type="NCBI Taxonomy" id="449393"/>
    <lineage>
        <taxon>unclassified sequences</taxon>
        <taxon>metagenomes</taxon>
        <taxon>ecological metagenomes</taxon>
    </lineage>
</organism>
<name>A0A6J6IDM0_9ZZZZ</name>
<accession>A0A6J6IDM0</accession>
<protein>
    <submittedName>
        <fullName evidence="1">Unannotated protein</fullName>
    </submittedName>
</protein>
<evidence type="ECO:0000313" key="1">
    <source>
        <dbReference type="EMBL" id="CAB4622577.1"/>
    </source>
</evidence>
<sequence length="215" mass="24413">MIVIATFIRHHRCCLIEHRWFPLRCLCIQDAIEALEAKSCWPTIEGTGQCLLPQWSQVPLAECTRGITRLLQNLRNACSFLRNHTVVSGKHVGAFRNAAHVHGVVIAASEHCCAGRRTQCRGMELIEAHTVCRNTIKRRRGHWSTECAARTKADIVQQNEHNVRSTLWRFRHLHCCGSGIGNDVPLHPGEHWCWLRQRGAHGQPAKPLFSSDVRN</sequence>